<reference evidence="2 3" key="1">
    <citation type="submission" date="2019-03" db="EMBL/GenBank/DDBJ databases">
        <title>First draft genome of Liparis tanakae, snailfish: a comprehensive survey of snailfish specific genes.</title>
        <authorList>
            <person name="Kim W."/>
            <person name="Song I."/>
            <person name="Jeong J.-H."/>
            <person name="Kim D."/>
            <person name="Kim S."/>
            <person name="Ryu S."/>
            <person name="Song J.Y."/>
            <person name="Lee S.K."/>
        </authorList>
    </citation>
    <scope>NUCLEOTIDE SEQUENCE [LARGE SCALE GENOMIC DNA]</scope>
    <source>
        <tissue evidence="2">Muscle</tissue>
    </source>
</reference>
<protein>
    <submittedName>
        <fullName evidence="2">Uncharacterized protein</fullName>
    </submittedName>
</protein>
<dbReference type="Proteomes" id="UP000314294">
    <property type="component" value="Unassembled WGS sequence"/>
</dbReference>
<keyword evidence="3" id="KW-1185">Reference proteome</keyword>
<proteinExistence type="predicted"/>
<organism evidence="2 3">
    <name type="scientific">Liparis tanakae</name>
    <name type="common">Tanaka's snailfish</name>
    <dbReference type="NCBI Taxonomy" id="230148"/>
    <lineage>
        <taxon>Eukaryota</taxon>
        <taxon>Metazoa</taxon>
        <taxon>Chordata</taxon>
        <taxon>Craniata</taxon>
        <taxon>Vertebrata</taxon>
        <taxon>Euteleostomi</taxon>
        <taxon>Actinopterygii</taxon>
        <taxon>Neopterygii</taxon>
        <taxon>Teleostei</taxon>
        <taxon>Neoteleostei</taxon>
        <taxon>Acanthomorphata</taxon>
        <taxon>Eupercaria</taxon>
        <taxon>Perciformes</taxon>
        <taxon>Cottioidei</taxon>
        <taxon>Cottales</taxon>
        <taxon>Liparidae</taxon>
        <taxon>Liparis</taxon>
    </lineage>
</organism>
<feature type="compositionally biased region" description="Polar residues" evidence="1">
    <location>
        <begin position="60"/>
        <end position="71"/>
    </location>
</feature>
<name>A0A4Z2HU46_9TELE</name>
<evidence type="ECO:0000313" key="2">
    <source>
        <dbReference type="EMBL" id="TNN68524.1"/>
    </source>
</evidence>
<evidence type="ECO:0000313" key="3">
    <source>
        <dbReference type="Proteomes" id="UP000314294"/>
    </source>
</evidence>
<sequence length="170" mass="18709">MRVRYVKTLAKASSGMSLKAELSGRGGWAHSPPLRPGMGEPTRTAVRALHPLRGPEALQSVPTTEAGSYSRGTKALPPLQVPTGPDRTGTPPRRLLLLLLLGPTDLELHGAPPHRAAQLQQRRRHVHIRREYKAGSSARRRVGTRHDGRQTCVVRDTILSAFHSRSFRCL</sequence>
<dbReference type="AlphaFoldDB" id="A0A4Z2HU46"/>
<feature type="region of interest" description="Disordered" evidence="1">
    <location>
        <begin position="52"/>
        <end position="90"/>
    </location>
</feature>
<comment type="caution">
    <text evidence="2">The sequence shown here is derived from an EMBL/GenBank/DDBJ whole genome shotgun (WGS) entry which is preliminary data.</text>
</comment>
<gene>
    <name evidence="2" type="ORF">EYF80_021309</name>
</gene>
<accession>A0A4Z2HU46</accession>
<dbReference type="EMBL" id="SRLO01000189">
    <property type="protein sequence ID" value="TNN68524.1"/>
    <property type="molecule type" value="Genomic_DNA"/>
</dbReference>
<evidence type="ECO:0000256" key="1">
    <source>
        <dbReference type="SAM" id="MobiDB-lite"/>
    </source>
</evidence>